<accession>A0A249PFJ2</accession>
<dbReference type="EMBL" id="CP023067">
    <property type="protein sequence ID" value="ASY64713.1"/>
    <property type="molecule type" value="Genomic_DNA"/>
</dbReference>
<dbReference type="STRING" id="716928.GCA_000261485_01205"/>
<dbReference type="InterPro" id="IPR056238">
    <property type="entry name" value="YunG-like"/>
</dbReference>
<dbReference type="Proteomes" id="UP000217211">
    <property type="component" value="Chromosome"/>
</dbReference>
<evidence type="ECO:0000313" key="2">
    <source>
        <dbReference type="Proteomes" id="UP000217211"/>
    </source>
</evidence>
<reference evidence="1 2" key="1">
    <citation type="submission" date="2017-08" db="EMBL/GenBank/DDBJ databases">
        <title>Multipartite genome sequences of Sinorhizobium species nodulating soybeans.</title>
        <authorList>
            <person name="Tian C.F."/>
        </authorList>
    </citation>
    <scope>NUCLEOTIDE SEQUENCE [LARGE SCALE GENOMIC DNA]</scope>
    <source>
        <strain evidence="1 2">CCBAU 05684</strain>
    </source>
</reference>
<sequence length="114" mass="12606">MRSYPSISALRQALEHAWSLASSSKYSIENPARGQCGVTALVVQDIFGGEILKTRTDEGMHFYNRIAGERHDLTLSQFYGPIPFDDIISSRDGALADTSDAQYRALRDRLGLVA</sequence>
<dbReference type="eggNOG" id="ENOG5032X51">
    <property type="taxonomic scope" value="Bacteria"/>
</dbReference>
<organism evidence="1 2">
    <name type="scientific">Sinorhizobium sojae CCBAU 05684</name>
    <dbReference type="NCBI Taxonomy" id="716928"/>
    <lineage>
        <taxon>Bacteria</taxon>
        <taxon>Pseudomonadati</taxon>
        <taxon>Pseudomonadota</taxon>
        <taxon>Alphaproteobacteria</taxon>
        <taxon>Hyphomicrobiales</taxon>
        <taxon>Rhizobiaceae</taxon>
        <taxon>Sinorhizobium/Ensifer group</taxon>
        <taxon>Sinorhizobium</taxon>
    </lineage>
</organism>
<name>A0A249PFJ2_9HYPH</name>
<evidence type="ECO:0000313" key="1">
    <source>
        <dbReference type="EMBL" id="ASY64713.1"/>
    </source>
</evidence>
<proteinExistence type="predicted"/>
<dbReference type="OrthoDB" id="9792518at2"/>
<gene>
    <name evidence="1" type="ORF">SJ05684_c32910</name>
</gene>
<dbReference type="Pfam" id="PF24585">
    <property type="entry name" value="YunG"/>
    <property type="match status" value="1"/>
</dbReference>
<dbReference type="KEGG" id="esj:SJ05684_c32910"/>
<dbReference type="AlphaFoldDB" id="A0A249PFJ2"/>
<keyword evidence="2" id="KW-1185">Reference proteome</keyword>
<protein>
    <submittedName>
        <fullName evidence="1">Uncharacterized protein</fullName>
    </submittedName>
</protein>
<dbReference type="RefSeq" id="WP_050979936.1">
    <property type="nucleotide sequence ID" value="NZ_AJQT01000022.1"/>
</dbReference>